<dbReference type="PaxDb" id="121845-A0A3Q0J2R3"/>
<evidence type="ECO:0000313" key="4">
    <source>
        <dbReference type="Proteomes" id="UP000079169"/>
    </source>
</evidence>
<dbReference type="AlphaFoldDB" id="A0A3Q0J2R3"/>
<organism evidence="4 5">
    <name type="scientific">Diaphorina citri</name>
    <name type="common">Asian citrus psyllid</name>
    <dbReference type="NCBI Taxonomy" id="121845"/>
    <lineage>
        <taxon>Eukaryota</taxon>
        <taxon>Metazoa</taxon>
        <taxon>Ecdysozoa</taxon>
        <taxon>Arthropoda</taxon>
        <taxon>Hexapoda</taxon>
        <taxon>Insecta</taxon>
        <taxon>Pterygota</taxon>
        <taxon>Neoptera</taxon>
        <taxon>Paraneoptera</taxon>
        <taxon>Hemiptera</taxon>
        <taxon>Sternorrhyncha</taxon>
        <taxon>Psylloidea</taxon>
        <taxon>Psyllidae</taxon>
        <taxon>Diaphorininae</taxon>
        <taxon>Diaphorina</taxon>
    </lineage>
</organism>
<evidence type="ECO:0000256" key="2">
    <source>
        <dbReference type="ARBA" id="ARBA00023002"/>
    </source>
</evidence>
<protein>
    <submittedName>
        <fullName evidence="5 6">Uncharacterized protein LOC103513868</fullName>
    </submittedName>
</protein>
<dbReference type="InterPro" id="IPR036291">
    <property type="entry name" value="NAD(P)-bd_dom_sf"/>
</dbReference>
<evidence type="ECO:0000256" key="3">
    <source>
        <dbReference type="RuleBase" id="RU000363"/>
    </source>
</evidence>
<dbReference type="RefSeq" id="XP_026682770.1">
    <property type="nucleotide sequence ID" value="XM_026826969.1"/>
</dbReference>
<dbReference type="OMA" id="ECFEINT"/>
<dbReference type="PRINTS" id="PR00081">
    <property type="entry name" value="GDHRDH"/>
</dbReference>
<accession>A0A3Q0J2R3</accession>
<dbReference type="RefSeq" id="XP_026682769.1">
    <property type="nucleotide sequence ID" value="XM_026826968.1"/>
</dbReference>
<dbReference type="GeneID" id="103513868"/>
<keyword evidence="2" id="KW-0560">Oxidoreductase</keyword>
<evidence type="ECO:0000313" key="5">
    <source>
        <dbReference type="RefSeq" id="XP_026682769.1"/>
    </source>
</evidence>
<dbReference type="KEGG" id="dci:103513868"/>
<dbReference type="Proteomes" id="UP000079169">
    <property type="component" value="Unplaced"/>
</dbReference>
<gene>
    <name evidence="5 6" type="primary">LOC103513868</name>
</gene>
<dbReference type="SUPFAM" id="SSF51735">
    <property type="entry name" value="NAD(P)-binding Rossmann-fold domains"/>
    <property type="match status" value="1"/>
</dbReference>
<comment type="similarity">
    <text evidence="3">Belongs to the short-chain dehydrogenases/reductases (SDR) family.</text>
</comment>
<dbReference type="GO" id="GO:0004090">
    <property type="term" value="F:carbonyl reductase (NADPH) activity"/>
    <property type="evidence" value="ECO:0007669"/>
    <property type="project" value="TreeGrafter"/>
</dbReference>
<dbReference type="CTD" id="31761"/>
<dbReference type="CDD" id="cd05325">
    <property type="entry name" value="carb_red_sniffer_like_SDR_c"/>
    <property type="match status" value="1"/>
</dbReference>
<reference evidence="5 6" key="1">
    <citation type="submission" date="2025-04" db="UniProtKB">
        <authorList>
            <consortium name="RefSeq"/>
        </authorList>
    </citation>
    <scope>IDENTIFICATION</scope>
</reference>
<name>A0A3Q0J2R3_DIACI</name>
<evidence type="ECO:0000313" key="6">
    <source>
        <dbReference type="RefSeq" id="XP_026682770.1"/>
    </source>
</evidence>
<dbReference type="InterPro" id="IPR051468">
    <property type="entry name" value="Fungal_SecMetab_SDRs"/>
</dbReference>
<sequence length="249" mass="26507">MKSILITGCNRGLGLGMIKVLVGLGNNQPAHIFATCRNKDKAVELLALAQQHSNLHVIELDVTDFSKQQDVLFKDISDVVKDQGLNVLVNNAGIAAKFTRLGLLKPEQMTDHFLVNVTAPLMLTKTMLPLLKKASEANSAAPLGSSRAAIVNVSSIMGSIEDNTQGGFHPYRCSKAALNAATRSLSIDLKGDKIIATAMHPGWVKTDMGGSNAPLEVGAATAGIIQFIQSLGEAHNGGFFEYTGKAIKW</sequence>
<dbReference type="PRINTS" id="PR00080">
    <property type="entry name" value="SDRFAMILY"/>
</dbReference>
<dbReference type="InterPro" id="IPR002347">
    <property type="entry name" value="SDR_fam"/>
</dbReference>
<dbReference type="PANTHER" id="PTHR43544:SF7">
    <property type="entry name" value="NADB-LER2"/>
    <property type="match status" value="1"/>
</dbReference>
<dbReference type="GO" id="GO:0005737">
    <property type="term" value="C:cytoplasm"/>
    <property type="evidence" value="ECO:0007669"/>
    <property type="project" value="TreeGrafter"/>
</dbReference>
<evidence type="ECO:0000256" key="1">
    <source>
        <dbReference type="ARBA" id="ARBA00022857"/>
    </source>
</evidence>
<keyword evidence="1" id="KW-0521">NADP</keyword>
<keyword evidence="4" id="KW-1185">Reference proteome</keyword>
<dbReference type="Pfam" id="PF00106">
    <property type="entry name" value="adh_short"/>
    <property type="match status" value="1"/>
</dbReference>
<dbReference type="PANTHER" id="PTHR43544">
    <property type="entry name" value="SHORT-CHAIN DEHYDROGENASE/REDUCTASE"/>
    <property type="match status" value="1"/>
</dbReference>
<proteinExistence type="inferred from homology"/>
<dbReference type="Gene3D" id="3.40.50.720">
    <property type="entry name" value="NAD(P)-binding Rossmann-like Domain"/>
    <property type="match status" value="1"/>
</dbReference>